<evidence type="ECO:0000256" key="2">
    <source>
        <dbReference type="ARBA" id="ARBA00022485"/>
    </source>
</evidence>
<dbReference type="PROSITE" id="PS51918">
    <property type="entry name" value="RADICAL_SAM"/>
    <property type="match status" value="1"/>
</dbReference>
<dbReference type="NCBIfam" id="TIGR03955">
    <property type="entry name" value="rSAM_HydG"/>
    <property type="match status" value="1"/>
</dbReference>
<dbReference type="InterPro" id="IPR007197">
    <property type="entry name" value="rSAM"/>
</dbReference>
<keyword evidence="2" id="KW-0004">4Fe-4S</keyword>
<dbReference type="InterPro" id="IPR034428">
    <property type="entry name" value="ThiH/NoCL/HydG-like"/>
</dbReference>
<feature type="region of interest" description="Disordered" evidence="7">
    <location>
        <begin position="341"/>
        <end position="361"/>
    </location>
</feature>
<feature type="domain" description="Radical SAM core" evidence="8">
    <location>
        <begin position="75"/>
        <end position="311"/>
    </location>
</feature>
<dbReference type="SFLD" id="SFLDS00029">
    <property type="entry name" value="Radical_SAM"/>
    <property type="match status" value="1"/>
</dbReference>
<evidence type="ECO:0000256" key="7">
    <source>
        <dbReference type="SAM" id="MobiDB-lite"/>
    </source>
</evidence>
<evidence type="ECO:0000256" key="4">
    <source>
        <dbReference type="ARBA" id="ARBA00022723"/>
    </source>
</evidence>
<evidence type="ECO:0000256" key="6">
    <source>
        <dbReference type="ARBA" id="ARBA00023014"/>
    </source>
</evidence>
<dbReference type="InterPro" id="IPR013785">
    <property type="entry name" value="Aldolase_TIM"/>
</dbReference>
<comment type="cofactor">
    <cofactor evidence="1">
        <name>[4Fe-4S] cluster</name>
        <dbReference type="ChEBI" id="CHEBI:49883"/>
    </cofactor>
</comment>
<dbReference type="SUPFAM" id="SSF102114">
    <property type="entry name" value="Radical SAM enzymes"/>
    <property type="match status" value="1"/>
</dbReference>
<dbReference type="InterPro" id="IPR010722">
    <property type="entry name" value="BATS_dom"/>
</dbReference>
<dbReference type="EMBL" id="VSSQ01000150">
    <property type="protein sequence ID" value="MPL81490.1"/>
    <property type="molecule type" value="Genomic_DNA"/>
</dbReference>
<proteinExistence type="predicted"/>
<dbReference type="SFLD" id="SFLDF00319">
    <property type="entry name" value="Fe_hydrogenase_maturase_(HydG"/>
    <property type="match status" value="1"/>
</dbReference>
<dbReference type="GO" id="GO:0046872">
    <property type="term" value="F:metal ion binding"/>
    <property type="evidence" value="ECO:0007669"/>
    <property type="project" value="UniProtKB-KW"/>
</dbReference>
<dbReference type="Gene3D" id="3.20.20.70">
    <property type="entry name" value="Aldolase class I"/>
    <property type="match status" value="1"/>
</dbReference>
<dbReference type="InterPro" id="IPR024007">
    <property type="entry name" value="FeFe-hyd_mat_HydG"/>
</dbReference>
<dbReference type="CDD" id="cd01335">
    <property type="entry name" value="Radical_SAM"/>
    <property type="match status" value="1"/>
</dbReference>
<dbReference type="GO" id="GO:0051539">
    <property type="term" value="F:4 iron, 4 sulfur cluster binding"/>
    <property type="evidence" value="ECO:0007669"/>
    <property type="project" value="UniProtKB-KW"/>
</dbReference>
<accession>A0A644UR04</accession>
<evidence type="ECO:0000256" key="1">
    <source>
        <dbReference type="ARBA" id="ARBA00001966"/>
    </source>
</evidence>
<dbReference type="InterPro" id="IPR058240">
    <property type="entry name" value="rSAM_sf"/>
</dbReference>
<dbReference type="AlphaFoldDB" id="A0A644UR04"/>
<dbReference type="GO" id="GO:0036355">
    <property type="term" value="F:2-iminoacetate synthase activity"/>
    <property type="evidence" value="ECO:0007669"/>
    <property type="project" value="UniProtKB-EC"/>
</dbReference>
<name>A0A644UR04_9ZZZZ</name>
<dbReference type="PANTHER" id="PTHR43583:SF2">
    <property type="entry name" value="THIAZOLE BIOSYNTHESIS PROTEIN"/>
    <property type="match status" value="1"/>
</dbReference>
<dbReference type="SFLD" id="SFLDG01081">
    <property type="entry name" value="cleavage_of_the_Ca-Cb_bond_in"/>
    <property type="match status" value="1"/>
</dbReference>
<sequence length="468" mass="52878">MNIAERHKNFIDRDKLYSIIEGEVPTESQVDEILNYALKLKGIGLGDVGALLRVTDSNQIHKIMETAKIIKEDIYGKRLVLFAPLYTGNVCVNNCTYCSFRKDNHLIKRKILTMDEIAQETSALLKQGHKRVLLICGENNYNGTDYMIEALRTTYGVRERDGKDYIRRINVELAPMEVNDFARLKAEKIGTYVCFQETYDEKMYERFHPKGTPKADYLYRLTVMDRAMEGGVDDVGIGALLGLIDYRFEVLAMIEHAKHLESAFGCGPHTVSVPRMEPAVGAPDSENVPSPVSDDDFKKLVAIIRIALPYTGIILSTRENDQMRNELIRYGVSQVSAASKTNPGSYAHDEEGTGTQFSTGDHRSLDEVISSLADAGYIPSFCTGCYRKGRVGHDFMDLAKPGLIKDFCLPNAMFTFQEYLEDFASEETKRKGLALIEKMTNEITKPQLQKKIEENLESIHKGQRDIYF</sequence>
<keyword evidence="3" id="KW-0949">S-adenosyl-L-methionine</keyword>
<dbReference type="SMART" id="SM00876">
    <property type="entry name" value="BATS"/>
    <property type="match status" value="1"/>
</dbReference>
<dbReference type="Pfam" id="PF04055">
    <property type="entry name" value="Radical_SAM"/>
    <property type="match status" value="1"/>
</dbReference>
<dbReference type="SFLD" id="SFLDG01060">
    <property type="entry name" value="BATS_domain_containing"/>
    <property type="match status" value="1"/>
</dbReference>
<evidence type="ECO:0000256" key="3">
    <source>
        <dbReference type="ARBA" id="ARBA00022691"/>
    </source>
</evidence>
<reference evidence="9" key="1">
    <citation type="submission" date="2019-08" db="EMBL/GenBank/DDBJ databases">
        <authorList>
            <person name="Kucharzyk K."/>
            <person name="Murdoch R.W."/>
            <person name="Higgins S."/>
            <person name="Loffler F."/>
        </authorList>
    </citation>
    <scope>NUCLEOTIDE SEQUENCE</scope>
</reference>
<evidence type="ECO:0000313" key="9">
    <source>
        <dbReference type="EMBL" id="MPL81490.1"/>
    </source>
</evidence>
<comment type="caution">
    <text evidence="9">The sequence shown here is derived from an EMBL/GenBank/DDBJ whole genome shotgun (WGS) entry which is preliminary data.</text>
</comment>
<evidence type="ECO:0000256" key="5">
    <source>
        <dbReference type="ARBA" id="ARBA00023004"/>
    </source>
</evidence>
<keyword evidence="5" id="KW-0408">Iron</keyword>
<evidence type="ECO:0000259" key="8">
    <source>
        <dbReference type="PROSITE" id="PS51918"/>
    </source>
</evidence>
<keyword evidence="6" id="KW-0411">Iron-sulfur</keyword>
<dbReference type="EC" id="4.1.99.19" evidence="9"/>
<keyword evidence="4" id="KW-0479">Metal-binding</keyword>
<dbReference type="PANTHER" id="PTHR43583">
    <property type="entry name" value="2-IMINOACETATE SYNTHASE"/>
    <property type="match status" value="1"/>
</dbReference>
<protein>
    <submittedName>
        <fullName evidence="9">2-iminoacetate synthase</fullName>
        <ecNumber evidence="9">4.1.99.19</ecNumber>
    </submittedName>
</protein>
<organism evidence="9">
    <name type="scientific">bioreactor metagenome</name>
    <dbReference type="NCBI Taxonomy" id="1076179"/>
    <lineage>
        <taxon>unclassified sequences</taxon>
        <taxon>metagenomes</taxon>
        <taxon>ecological metagenomes</taxon>
    </lineage>
</organism>
<keyword evidence="9" id="KW-0456">Lyase</keyword>
<gene>
    <name evidence="9" type="primary">thiH_4</name>
    <name evidence="9" type="ORF">SDC9_27410</name>
</gene>
<dbReference type="Pfam" id="PF06968">
    <property type="entry name" value="BATS"/>
    <property type="match status" value="1"/>
</dbReference>